<feature type="transmembrane region" description="Helical" evidence="1">
    <location>
        <begin position="29"/>
        <end position="46"/>
    </location>
</feature>
<accession>A0ABZ0KT97</accession>
<feature type="transmembrane region" description="Helical" evidence="1">
    <location>
        <begin position="6"/>
        <end position="22"/>
    </location>
</feature>
<dbReference type="EMBL" id="CP116341">
    <property type="protein sequence ID" value="WOV83075.1"/>
    <property type="molecule type" value="Genomic_DNA"/>
</dbReference>
<evidence type="ECO:0000313" key="2">
    <source>
        <dbReference type="EMBL" id="WOV83075.1"/>
    </source>
</evidence>
<evidence type="ECO:0008006" key="4">
    <source>
        <dbReference type="Google" id="ProtNLM"/>
    </source>
</evidence>
<organism evidence="2 3">
    <name type="scientific">Sporosarcina jeotgali</name>
    <dbReference type="NCBI Taxonomy" id="3020056"/>
    <lineage>
        <taxon>Bacteria</taxon>
        <taxon>Bacillati</taxon>
        <taxon>Bacillota</taxon>
        <taxon>Bacilli</taxon>
        <taxon>Bacillales</taxon>
        <taxon>Caryophanaceae</taxon>
        <taxon>Sporosarcina</taxon>
    </lineage>
</organism>
<feature type="transmembrane region" description="Helical" evidence="1">
    <location>
        <begin position="52"/>
        <end position="70"/>
    </location>
</feature>
<evidence type="ECO:0000313" key="3">
    <source>
        <dbReference type="Proteomes" id="UP001303532"/>
    </source>
</evidence>
<reference evidence="2 3" key="1">
    <citation type="submission" date="2023-01" db="EMBL/GenBank/DDBJ databases">
        <title>Sporosarcina sp. nov., isolated from Korean tranditional fermented seafood 'Jeotgal'.</title>
        <authorList>
            <person name="Yang A.-I."/>
        </authorList>
    </citation>
    <scope>NUCLEOTIDE SEQUENCE [LARGE SCALE GENOMIC DNA]</scope>
    <source>
        <strain evidence="2 3">B2O-1</strain>
    </source>
</reference>
<keyword evidence="1" id="KW-0472">Membrane</keyword>
<gene>
    <name evidence="2" type="ORF">PGH26_09015</name>
</gene>
<proteinExistence type="predicted"/>
<name>A0ABZ0KT97_9BACL</name>
<keyword evidence="1" id="KW-0812">Transmembrane</keyword>
<keyword evidence="1" id="KW-1133">Transmembrane helix</keyword>
<protein>
    <recommendedName>
        <fullName evidence="4">Peptidase</fullName>
    </recommendedName>
</protein>
<evidence type="ECO:0000256" key="1">
    <source>
        <dbReference type="SAM" id="Phobius"/>
    </source>
</evidence>
<dbReference type="Proteomes" id="UP001303532">
    <property type="component" value="Chromosome"/>
</dbReference>
<dbReference type="RefSeq" id="WP_323690749.1">
    <property type="nucleotide sequence ID" value="NZ_CP116341.1"/>
</dbReference>
<sequence length="174" mass="19855">MSVFQIAFFAIIASALFYGLFFKSKEELLTRYLAYFLMMSFFFHLVFQSKSIVWMVLFLFCIIGLTLDLDSSLIKKCVLIAGMLIFVSLYRVPYETAEFSSYLKDEHGIFCAGIECLQVSENDDIPVMNAESSAIQSYHLSSYFFWAKGELVTDSFSLTAVNVMGFWLPLSDSN</sequence>
<keyword evidence="3" id="KW-1185">Reference proteome</keyword>